<proteinExistence type="predicted"/>
<comment type="caution">
    <text evidence="2">The sequence shown here is derived from an EMBL/GenBank/DDBJ whole genome shotgun (WGS) entry which is preliminary data.</text>
</comment>
<keyword evidence="1" id="KW-1133">Transmembrane helix</keyword>
<feature type="non-terminal residue" evidence="2">
    <location>
        <position position="1"/>
    </location>
</feature>
<dbReference type="AlphaFoldDB" id="A0A133Y978"/>
<protein>
    <recommendedName>
        <fullName evidence="4">Transposase IS4-like domain-containing protein</fullName>
    </recommendedName>
</protein>
<evidence type="ECO:0000313" key="2">
    <source>
        <dbReference type="EMBL" id="KXB39730.1"/>
    </source>
</evidence>
<feature type="transmembrane region" description="Helical" evidence="1">
    <location>
        <begin position="6"/>
        <end position="22"/>
    </location>
</feature>
<evidence type="ECO:0000313" key="3">
    <source>
        <dbReference type="Proteomes" id="UP000070080"/>
    </source>
</evidence>
<keyword evidence="3" id="KW-1185">Reference proteome</keyword>
<keyword evidence="1" id="KW-0812">Transmembrane</keyword>
<organism evidence="2 3">
    <name type="scientific">Amygdalobacter nucleatus</name>
    <dbReference type="NCBI Taxonomy" id="3029274"/>
    <lineage>
        <taxon>Bacteria</taxon>
        <taxon>Bacillati</taxon>
        <taxon>Bacillota</taxon>
        <taxon>Clostridia</taxon>
        <taxon>Eubacteriales</taxon>
        <taxon>Oscillospiraceae</taxon>
        <taxon>Amygdalobacter</taxon>
    </lineage>
</organism>
<dbReference type="EMBL" id="LSCV01000037">
    <property type="protein sequence ID" value="KXB39730.1"/>
    <property type="molecule type" value="Genomic_DNA"/>
</dbReference>
<evidence type="ECO:0008006" key="4">
    <source>
        <dbReference type="Google" id="ProtNLM"/>
    </source>
</evidence>
<sequence length="97" mass="11128">NDDRILAHFLTCFLALLIFRILKAKIMPLVPTLTNKSLINTLKIFSFKSYDDATYVPCYDGINITDALHDFANFRTDTEYIPVSSMKNIFCISKKSK</sequence>
<dbReference type="Proteomes" id="UP000070080">
    <property type="component" value="Unassembled WGS sequence"/>
</dbReference>
<name>A0A133Y978_9FIRM</name>
<reference evidence="3" key="1">
    <citation type="submission" date="2016-01" db="EMBL/GenBank/DDBJ databases">
        <authorList>
            <person name="Mitreva M."/>
            <person name="Pepin K.H."/>
            <person name="Mihindukulasuriya K.A."/>
            <person name="Fulton R."/>
            <person name="Fronick C."/>
            <person name="O'Laughlin M."/>
            <person name="Miner T."/>
            <person name="Herter B."/>
            <person name="Rosa B.A."/>
            <person name="Cordes M."/>
            <person name="Tomlinson C."/>
            <person name="Wollam A."/>
            <person name="Palsikar V.B."/>
            <person name="Mardis E.R."/>
            <person name="Wilson R.K."/>
        </authorList>
    </citation>
    <scope>NUCLEOTIDE SEQUENCE [LARGE SCALE GENOMIC DNA]</scope>
    <source>
        <strain evidence="3">KA00274</strain>
    </source>
</reference>
<keyword evidence="1" id="KW-0472">Membrane</keyword>
<evidence type="ECO:0000256" key="1">
    <source>
        <dbReference type="SAM" id="Phobius"/>
    </source>
</evidence>
<accession>A0A133Y978</accession>
<dbReference type="STRING" id="1497955.HMPREF1872_01098"/>
<gene>
    <name evidence="2" type="ORF">HMPREF1872_01098</name>
</gene>